<feature type="transmembrane region" description="Helical" evidence="1">
    <location>
        <begin position="34"/>
        <end position="52"/>
    </location>
</feature>
<keyword evidence="1" id="KW-0472">Membrane</keyword>
<evidence type="ECO:0000313" key="2">
    <source>
        <dbReference type="EMBL" id="KJH43426.1"/>
    </source>
</evidence>
<keyword evidence="3" id="KW-1185">Reference proteome</keyword>
<gene>
    <name evidence="2" type="ORF">DICVIV_10550</name>
</gene>
<evidence type="ECO:0000256" key="1">
    <source>
        <dbReference type="SAM" id="Phobius"/>
    </source>
</evidence>
<keyword evidence="1" id="KW-1133">Transmembrane helix</keyword>
<dbReference type="AlphaFoldDB" id="A0A0D8XM17"/>
<sequence>MNCISCDNGSGTRWTVYPPLRTVGHSGFRKSRHFWLRGSQTLLLAFYIVVVTDSPLSTQTPTFLVSADT</sequence>
<reference evidence="2 3" key="1">
    <citation type="submission" date="2013-11" db="EMBL/GenBank/DDBJ databases">
        <title>Draft genome of the bovine lungworm Dictyocaulus viviparus.</title>
        <authorList>
            <person name="Mitreva M."/>
        </authorList>
    </citation>
    <scope>NUCLEOTIDE SEQUENCE [LARGE SCALE GENOMIC DNA]</scope>
    <source>
        <strain evidence="2 3">HannoverDv2000</strain>
    </source>
</reference>
<dbReference type="EMBL" id="KN716559">
    <property type="protein sequence ID" value="KJH43426.1"/>
    <property type="molecule type" value="Genomic_DNA"/>
</dbReference>
<evidence type="ECO:0000313" key="3">
    <source>
        <dbReference type="Proteomes" id="UP000053766"/>
    </source>
</evidence>
<name>A0A0D8XM17_DICVI</name>
<protein>
    <submittedName>
        <fullName evidence="2">Uncharacterized protein</fullName>
    </submittedName>
</protein>
<accession>A0A0D8XM17</accession>
<organism evidence="2 3">
    <name type="scientific">Dictyocaulus viviparus</name>
    <name type="common">Bovine lungworm</name>
    <dbReference type="NCBI Taxonomy" id="29172"/>
    <lineage>
        <taxon>Eukaryota</taxon>
        <taxon>Metazoa</taxon>
        <taxon>Ecdysozoa</taxon>
        <taxon>Nematoda</taxon>
        <taxon>Chromadorea</taxon>
        <taxon>Rhabditida</taxon>
        <taxon>Rhabditina</taxon>
        <taxon>Rhabditomorpha</taxon>
        <taxon>Strongyloidea</taxon>
        <taxon>Metastrongylidae</taxon>
        <taxon>Dictyocaulus</taxon>
    </lineage>
</organism>
<keyword evidence="1" id="KW-0812">Transmembrane</keyword>
<reference evidence="3" key="2">
    <citation type="journal article" date="2016" name="Sci. Rep.">
        <title>Dictyocaulus viviparus genome, variome and transcriptome elucidate lungworm biology and support future intervention.</title>
        <authorList>
            <person name="McNulty S.N."/>
            <person name="Strube C."/>
            <person name="Rosa B.A."/>
            <person name="Martin J.C."/>
            <person name="Tyagi R."/>
            <person name="Choi Y.J."/>
            <person name="Wang Q."/>
            <person name="Hallsworth Pepin K."/>
            <person name="Zhang X."/>
            <person name="Ozersky P."/>
            <person name="Wilson R.K."/>
            <person name="Sternberg P.W."/>
            <person name="Gasser R.B."/>
            <person name="Mitreva M."/>
        </authorList>
    </citation>
    <scope>NUCLEOTIDE SEQUENCE [LARGE SCALE GENOMIC DNA]</scope>
    <source>
        <strain evidence="3">HannoverDv2000</strain>
    </source>
</reference>
<dbReference type="Proteomes" id="UP000053766">
    <property type="component" value="Unassembled WGS sequence"/>
</dbReference>
<proteinExistence type="predicted"/>